<dbReference type="VEuPathDB" id="AmoebaDB:NF0066110"/>
<dbReference type="RefSeq" id="XP_044556904.1">
    <property type="nucleotide sequence ID" value="XM_044713461.1"/>
</dbReference>
<dbReference type="VEuPathDB" id="AmoebaDB:FDP41_009497"/>
<dbReference type="VEuPathDB" id="AmoebaDB:NfTy_062570"/>
<dbReference type="EMBL" id="VFQX01000070">
    <property type="protein sequence ID" value="KAF0972189.1"/>
    <property type="molecule type" value="Genomic_DNA"/>
</dbReference>
<gene>
    <name evidence="2" type="ORF">FDP41_009497</name>
</gene>
<dbReference type="AlphaFoldDB" id="A0A6A5BGN9"/>
<evidence type="ECO:0000313" key="3">
    <source>
        <dbReference type="Proteomes" id="UP000444721"/>
    </source>
</evidence>
<dbReference type="InterPro" id="IPR025197">
    <property type="entry name" value="DUF4116"/>
</dbReference>
<accession>A0A6A5BGN9</accession>
<dbReference type="Pfam" id="PF13475">
    <property type="entry name" value="DUF4116"/>
    <property type="match status" value="1"/>
</dbReference>
<feature type="domain" description="DUF4116" evidence="1">
    <location>
        <begin position="250"/>
        <end position="294"/>
    </location>
</feature>
<name>A0A6A5BGN9_NAEFO</name>
<organism evidence="2 3">
    <name type="scientific">Naegleria fowleri</name>
    <name type="common">Brain eating amoeba</name>
    <dbReference type="NCBI Taxonomy" id="5763"/>
    <lineage>
        <taxon>Eukaryota</taxon>
        <taxon>Discoba</taxon>
        <taxon>Heterolobosea</taxon>
        <taxon>Tetramitia</taxon>
        <taxon>Eutetramitia</taxon>
        <taxon>Vahlkampfiidae</taxon>
        <taxon>Naegleria</taxon>
    </lineage>
</organism>
<dbReference type="Proteomes" id="UP000444721">
    <property type="component" value="Unassembled WGS sequence"/>
</dbReference>
<reference evidence="2 3" key="1">
    <citation type="journal article" date="2019" name="Sci. Rep.">
        <title>Nanopore sequencing improves the draft genome of the human pathogenic amoeba Naegleria fowleri.</title>
        <authorList>
            <person name="Liechti N."/>
            <person name="Schurch N."/>
            <person name="Bruggmann R."/>
            <person name="Wittwer M."/>
        </authorList>
    </citation>
    <scope>NUCLEOTIDE SEQUENCE [LARGE SCALE GENOMIC DNA]</scope>
    <source>
        <strain evidence="2 3">ATCC 30894</strain>
    </source>
</reference>
<dbReference type="OrthoDB" id="10386815at2759"/>
<comment type="caution">
    <text evidence="2">The sequence shown here is derived from an EMBL/GenBank/DDBJ whole genome shotgun (WGS) entry which is preliminary data.</text>
</comment>
<proteinExistence type="predicted"/>
<evidence type="ECO:0000259" key="1">
    <source>
        <dbReference type="Pfam" id="PF13475"/>
    </source>
</evidence>
<keyword evidence="3" id="KW-1185">Reference proteome</keyword>
<protein>
    <recommendedName>
        <fullName evidence="1">DUF4116 domain-containing protein</fullName>
    </recommendedName>
</protein>
<dbReference type="GeneID" id="68116713"/>
<sequence>MRDIFHLANQSKLGDKEWYYQMVKTPTNKHLKLSNLITDQVKIILIDFHQSLVSPSSSWLMNQQQGHSLMDNSHINHLCDVLKRKFENQSKGFAKWLLAREEFLTTLNWYCDRSSMKVEFVNDYECVLKWARGSNNYVNKDWSELMMVQIIHIRELYETNQELIHSVEFWEPFQEEVWHKLHSGRVEILKYIPVEVFIQFKEWKEKMADLFQKSCRLDFVFDLDDIGKAKKAINEKRCKMFQISERLRDNEDFMKYVTQCRHNNIQYASERLKNDRNFCLDVVMSTPDSLSYLDVNKEFALELLRITLSKIFIVGGKIQEEQLQTCFPEVCEYISPSVWEMNISMDEKMKIFQLLFLKDSRISFSHNKDLMKSVLQMLVELPDEYYQAHHNHQHTLNEQGEFACSLLELRKTCLENDQIVEQLLTKIYKDYDPAWKDDEEYFLKRRDLHLILKYGPMNLRKDRNFVLKVIVKTTKKDRSFRHVEIRWELDIHPELQNDREIVLAFMKRNGHTLFKKEGCGNYVVAEEFRNDKEIILAALTAHDDYNRCSFNDIPQHYRENKEIVLAILNLPPWRFANEIGIDNVLPIILLFVERKDQEVIDALKKVIYYWKYLPDDFWNDREFLLNALRHNVEPGDVLWRASKKLKQDASFMMEFVKAHPEGLDLILNYEEVEQFNDHFCYEMAVESVKLWGVISRNIFTLCLNQEPTTEISFDEALKFLKYLKNQRFEHEYFGCHIPESRLMKEKIKSLKGEKLRDKGWKSKELYNFWKQYLGVYAHVFTRNIS</sequence>
<evidence type="ECO:0000313" key="2">
    <source>
        <dbReference type="EMBL" id="KAF0972189.1"/>
    </source>
</evidence>